<dbReference type="InterPro" id="IPR010982">
    <property type="entry name" value="Lambda_DNA-bd_dom_sf"/>
</dbReference>
<reference evidence="3" key="1">
    <citation type="journal article" date="2019" name="Int. J. Syst. Evol. Microbiol.">
        <title>The Global Catalogue of Microorganisms (GCM) 10K type strain sequencing project: providing services to taxonomists for standard genome sequencing and annotation.</title>
        <authorList>
            <consortium name="The Broad Institute Genomics Platform"/>
            <consortium name="The Broad Institute Genome Sequencing Center for Infectious Disease"/>
            <person name="Wu L."/>
            <person name="Ma J."/>
        </authorList>
    </citation>
    <scope>NUCLEOTIDE SEQUENCE [LARGE SCALE GENOMIC DNA]</scope>
    <source>
        <strain evidence="3">CCM 8936</strain>
    </source>
</reference>
<evidence type="ECO:0000313" key="2">
    <source>
        <dbReference type="EMBL" id="MFD1418299.1"/>
    </source>
</evidence>
<dbReference type="InterPro" id="IPR011990">
    <property type="entry name" value="TPR-like_helical_dom_sf"/>
</dbReference>
<dbReference type="SUPFAM" id="SSF47413">
    <property type="entry name" value="lambda repressor-like DNA-binding domains"/>
    <property type="match status" value="1"/>
</dbReference>
<dbReference type="InterPro" id="IPR053163">
    <property type="entry name" value="HTH-type_regulator_Rgg"/>
</dbReference>
<dbReference type="Proteomes" id="UP001597251">
    <property type="component" value="Unassembled WGS sequence"/>
</dbReference>
<dbReference type="PROSITE" id="PS50943">
    <property type="entry name" value="HTH_CROC1"/>
    <property type="match status" value="1"/>
</dbReference>
<evidence type="ECO:0000313" key="3">
    <source>
        <dbReference type="Proteomes" id="UP001597251"/>
    </source>
</evidence>
<name>A0ABW4BSX1_9LACO</name>
<dbReference type="Pfam" id="PF01381">
    <property type="entry name" value="HTH_3"/>
    <property type="match status" value="1"/>
</dbReference>
<protein>
    <submittedName>
        <fullName evidence="2">Helix-turn-helix domain-containing protein</fullName>
    </submittedName>
</protein>
<keyword evidence="3" id="KW-1185">Reference proteome</keyword>
<gene>
    <name evidence="2" type="ORF">ACFQ42_06075</name>
</gene>
<dbReference type="CDD" id="cd00093">
    <property type="entry name" value="HTH_XRE"/>
    <property type="match status" value="1"/>
</dbReference>
<dbReference type="SUPFAM" id="SSF48452">
    <property type="entry name" value="TPR-like"/>
    <property type="match status" value="1"/>
</dbReference>
<dbReference type="InterPro" id="IPR001387">
    <property type="entry name" value="Cro/C1-type_HTH"/>
</dbReference>
<dbReference type="PANTHER" id="PTHR37038">
    <property type="entry name" value="TRANSCRIPTIONAL REGULATOR-RELATED"/>
    <property type="match status" value="1"/>
</dbReference>
<sequence length="274" mass="31807">MNNLGETLKEQRMALHLSQKSTCENICSQPMLSSIEKGKYIPNSQILILLCKRLKIDMELLSLNDNYQISSINSFNKKVDDLCNNHKYTELKKFLLADETVAKINTDQQTQAYYYYLSISYLQADKNLDSFESNLKLAISVHPHPIVLTTLDRLIRISMAVLYAKRKNNTKYLEYLTKSFEKFQVANFEANQIVIFYLAAYSNILLEKNIDALNWINQGIDFATKNNSHYMLANLYYLLAKIMTKENKSDLALDSINRSKIFTDLFNEKVFKLN</sequence>
<dbReference type="SMART" id="SM00530">
    <property type="entry name" value="HTH_XRE"/>
    <property type="match status" value="1"/>
</dbReference>
<evidence type="ECO:0000259" key="1">
    <source>
        <dbReference type="PROSITE" id="PS50943"/>
    </source>
</evidence>
<dbReference type="EMBL" id="JBHTOI010000038">
    <property type="protein sequence ID" value="MFD1418299.1"/>
    <property type="molecule type" value="Genomic_DNA"/>
</dbReference>
<proteinExistence type="predicted"/>
<dbReference type="PANTHER" id="PTHR37038:SF14">
    <property type="entry name" value="TRANSCRIPTIONAL ACTIVATOR"/>
    <property type="match status" value="1"/>
</dbReference>
<organism evidence="2 3">
    <name type="scientific">Companilactobacillus keshanensis</name>
    <dbReference type="NCBI Taxonomy" id="2486003"/>
    <lineage>
        <taxon>Bacteria</taxon>
        <taxon>Bacillati</taxon>
        <taxon>Bacillota</taxon>
        <taxon>Bacilli</taxon>
        <taxon>Lactobacillales</taxon>
        <taxon>Lactobacillaceae</taxon>
        <taxon>Companilactobacillus</taxon>
    </lineage>
</organism>
<feature type="domain" description="HTH cro/C1-type" evidence="1">
    <location>
        <begin position="8"/>
        <end position="61"/>
    </location>
</feature>
<dbReference type="RefSeq" id="WP_125677598.1">
    <property type="nucleotide sequence ID" value="NZ_JBHTOI010000038.1"/>
</dbReference>
<comment type="caution">
    <text evidence="2">The sequence shown here is derived from an EMBL/GenBank/DDBJ whole genome shotgun (WGS) entry which is preliminary data.</text>
</comment>
<accession>A0ABW4BSX1</accession>
<dbReference type="Gene3D" id="1.25.40.10">
    <property type="entry name" value="Tetratricopeptide repeat domain"/>
    <property type="match status" value="1"/>
</dbReference>